<organism evidence="5 6">
    <name type="scientific">Alkalibacillus flavidus</name>
    <dbReference type="NCBI Taxonomy" id="546021"/>
    <lineage>
        <taxon>Bacteria</taxon>
        <taxon>Bacillati</taxon>
        <taxon>Bacillota</taxon>
        <taxon>Bacilli</taxon>
        <taxon>Bacillales</taxon>
        <taxon>Bacillaceae</taxon>
        <taxon>Alkalibacillus</taxon>
    </lineage>
</organism>
<dbReference type="InterPro" id="IPR035940">
    <property type="entry name" value="CAP_sf"/>
</dbReference>
<dbReference type="InterPro" id="IPR014044">
    <property type="entry name" value="CAP_dom"/>
</dbReference>
<dbReference type="PANTHER" id="PTHR31157">
    <property type="entry name" value="SCP DOMAIN-CONTAINING PROTEIN"/>
    <property type="match status" value="1"/>
</dbReference>
<evidence type="ECO:0000259" key="3">
    <source>
        <dbReference type="Pfam" id="PF00188"/>
    </source>
</evidence>
<protein>
    <recommendedName>
        <fullName evidence="7">Serine protease</fullName>
    </recommendedName>
</protein>
<dbReference type="SUPFAM" id="SSF55797">
    <property type="entry name" value="PR-1-like"/>
    <property type="match status" value="1"/>
</dbReference>
<reference evidence="5 6" key="1">
    <citation type="submission" date="2024-06" db="EMBL/GenBank/DDBJ databases">
        <title>Genomic Encyclopedia of Type Strains, Phase IV (KMG-IV): sequencing the most valuable type-strain genomes for metagenomic binning, comparative biology and taxonomic classification.</title>
        <authorList>
            <person name="Goeker M."/>
        </authorList>
    </citation>
    <scope>NUCLEOTIDE SEQUENCE [LARGE SCALE GENOMIC DNA]</scope>
    <source>
        <strain evidence="5 6">DSM 23520</strain>
    </source>
</reference>
<dbReference type="InterPro" id="IPR032812">
    <property type="entry name" value="SbsA_Ig"/>
</dbReference>
<dbReference type="EMBL" id="JBEPMX010000004">
    <property type="protein sequence ID" value="MET3682940.1"/>
    <property type="molecule type" value="Genomic_DNA"/>
</dbReference>
<evidence type="ECO:0000313" key="5">
    <source>
        <dbReference type="EMBL" id="MET3682940.1"/>
    </source>
</evidence>
<evidence type="ECO:0008006" key="7">
    <source>
        <dbReference type="Google" id="ProtNLM"/>
    </source>
</evidence>
<feature type="domain" description="SbsA Ig-like" evidence="4">
    <location>
        <begin position="28"/>
        <end position="119"/>
    </location>
</feature>
<dbReference type="Pfam" id="PF13205">
    <property type="entry name" value="Big_5"/>
    <property type="match status" value="1"/>
</dbReference>
<feature type="signal peptide" evidence="2">
    <location>
        <begin position="1"/>
        <end position="24"/>
    </location>
</feature>
<keyword evidence="6" id="KW-1185">Reference proteome</keyword>
<dbReference type="CDD" id="cd05379">
    <property type="entry name" value="CAP_bacterial"/>
    <property type="match status" value="1"/>
</dbReference>
<feature type="chain" id="PRO_5046161007" description="Serine protease" evidence="2">
    <location>
        <begin position="25"/>
        <end position="400"/>
    </location>
</feature>
<feature type="domain" description="SCP" evidence="3">
    <location>
        <begin position="280"/>
        <end position="396"/>
    </location>
</feature>
<accession>A0ABV2KTM7</accession>
<name>A0ABV2KTM7_9BACI</name>
<dbReference type="Pfam" id="PF00188">
    <property type="entry name" value="CAP"/>
    <property type="match status" value="1"/>
</dbReference>
<proteinExistence type="predicted"/>
<comment type="caution">
    <text evidence="5">The sequence shown here is derived from an EMBL/GenBank/DDBJ whole genome shotgun (WGS) entry which is preliminary data.</text>
</comment>
<dbReference type="Proteomes" id="UP001549167">
    <property type="component" value="Unassembled WGS sequence"/>
</dbReference>
<dbReference type="Gene3D" id="3.40.33.10">
    <property type="entry name" value="CAP"/>
    <property type="match status" value="1"/>
</dbReference>
<evidence type="ECO:0000256" key="2">
    <source>
        <dbReference type="SAM" id="SignalP"/>
    </source>
</evidence>
<sequence>MRATVITFLTLLVTLLFSIGASSAETMPGKTDVAVDKPKWTITFDQPIDFETVDGEVSLIDDNGDTISMTLEQQSDDQLLVIPNREYDYETTYQLTIGTGVESAQGEPLQELVEFQFTTASQVEDVAVPAWASDIVTSAENTPRLDTLDNHHRGEWHMYRESSIDLRGLAYEGDDLVGGFTKAPGDDIAGVAVGDSLSDYEAANLGDAESILEVGDRRYQFDGKGERYLHTIDGHQVIYYYDVHDDRIATIQWLGDQYFGSGGYHGTLSNVEDSEQLMMYLINQERALRDYNTLTLDSTMSDIARDHAIDMKERDYFAHDTLEGITPRDRMEESGYPLAYSGENIAAGQGFVLSAHEGLMNSEDHRDNLLFDDYDYIGVGITQGDSTFTNYFAQNFYSLR</sequence>
<dbReference type="RefSeq" id="WP_354219539.1">
    <property type="nucleotide sequence ID" value="NZ_JBEPMX010000004.1"/>
</dbReference>
<evidence type="ECO:0000256" key="1">
    <source>
        <dbReference type="ARBA" id="ARBA00022729"/>
    </source>
</evidence>
<evidence type="ECO:0000259" key="4">
    <source>
        <dbReference type="Pfam" id="PF13205"/>
    </source>
</evidence>
<keyword evidence="1 2" id="KW-0732">Signal</keyword>
<gene>
    <name evidence="5" type="ORF">ABID56_001030</name>
</gene>
<evidence type="ECO:0000313" key="6">
    <source>
        <dbReference type="Proteomes" id="UP001549167"/>
    </source>
</evidence>
<dbReference type="PANTHER" id="PTHR31157:SF1">
    <property type="entry name" value="SCP DOMAIN-CONTAINING PROTEIN"/>
    <property type="match status" value="1"/>
</dbReference>